<feature type="transmembrane region" description="Helical" evidence="6">
    <location>
        <begin position="341"/>
        <end position="361"/>
    </location>
</feature>
<dbReference type="Pfam" id="PF07690">
    <property type="entry name" value="MFS_1"/>
    <property type="match status" value="1"/>
</dbReference>
<feature type="transmembrane region" description="Helical" evidence="6">
    <location>
        <begin position="367"/>
        <end position="385"/>
    </location>
</feature>
<evidence type="ECO:0000256" key="2">
    <source>
        <dbReference type="ARBA" id="ARBA00022448"/>
    </source>
</evidence>
<feature type="transmembrane region" description="Helical" evidence="6">
    <location>
        <begin position="79"/>
        <end position="97"/>
    </location>
</feature>
<dbReference type="InterPro" id="IPR011701">
    <property type="entry name" value="MFS"/>
</dbReference>
<comment type="caution">
    <text evidence="8">The sequence shown here is derived from an EMBL/GenBank/DDBJ whole genome shotgun (WGS) entry which is preliminary data.</text>
</comment>
<feature type="domain" description="Major facilitator superfamily (MFS) profile" evidence="7">
    <location>
        <begin position="13"/>
        <end position="390"/>
    </location>
</feature>
<evidence type="ECO:0000256" key="6">
    <source>
        <dbReference type="SAM" id="Phobius"/>
    </source>
</evidence>
<dbReference type="InterPro" id="IPR020846">
    <property type="entry name" value="MFS_dom"/>
</dbReference>
<evidence type="ECO:0000256" key="1">
    <source>
        <dbReference type="ARBA" id="ARBA00004651"/>
    </source>
</evidence>
<dbReference type="Proteomes" id="UP001601059">
    <property type="component" value="Unassembled WGS sequence"/>
</dbReference>
<comment type="subcellular location">
    <subcellularLocation>
        <location evidence="1">Cell membrane</location>
        <topology evidence="1">Multi-pass membrane protein</topology>
    </subcellularLocation>
</comment>
<dbReference type="InterPro" id="IPR036259">
    <property type="entry name" value="MFS_trans_sf"/>
</dbReference>
<keyword evidence="5 6" id="KW-0472">Membrane</keyword>
<feature type="transmembrane region" description="Helical" evidence="6">
    <location>
        <begin position="21"/>
        <end position="42"/>
    </location>
</feature>
<dbReference type="PANTHER" id="PTHR23531:SF2">
    <property type="entry name" value="PERMEASE"/>
    <property type="match status" value="1"/>
</dbReference>
<name>A0ABW6K816_9BACI</name>
<evidence type="ECO:0000256" key="5">
    <source>
        <dbReference type="ARBA" id="ARBA00023136"/>
    </source>
</evidence>
<evidence type="ECO:0000256" key="3">
    <source>
        <dbReference type="ARBA" id="ARBA00022692"/>
    </source>
</evidence>
<feature type="transmembrane region" description="Helical" evidence="6">
    <location>
        <begin position="209"/>
        <end position="235"/>
    </location>
</feature>
<dbReference type="PROSITE" id="PS50850">
    <property type="entry name" value="MFS"/>
    <property type="match status" value="1"/>
</dbReference>
<feature type="transmembrane region" description="Helical" evidence="6">
    <location>
        <begin position="138"/>
        <end position="160"/>
    </location>
</feature>
<dbReference type="RefSeq" id="WP_389358449.1">
    <property type="nucleotide sequence ID" value="NZ_JBIACK010000001.1"/>
</dbReference>
<feature type="transmembrane region" description="Helical" evidence="6">
    <location>
        <begin position="278"/>
        <end position="295"/>
    </location>
</feature>
<reference evidence="8 9" key="1">
    <citation type="submission" date="2024-08" db="EMBL/GenBank/DDBJ databases">
        <title>Two novel Cytobacillus novel species.</title>
        <authorList>
            <person name="Liu G."/>
        </authorList>
    </citation>
    <scope>NUCLEOTIDE SEQUENCE [LARGE SCALE GENOMIC DNA]</scope>
    <source>
        <strain evidence="8 9">FJAT-54145</strain>
    </source>
</reference>
<evidence type="ECO:0000256" key="4">
    <source>
        <dbReference type="ARBA" id="ARBA00022989"/>
    </source>
</evidence>
<gene>
    <name evidence="8" type="ORF">ACFYKX_04500</name>
</gene>
<dbReference type="SUPFAM" id="SSF103473">
    <property type="entry name" value="MFS general substrate transporter"/>
    <property type="match status" value="1"/>
</dbReference>
<dbReference type="PANTHER" id="PTHR23531">
    <property type="entry name" value="QUINOLENE RESISTANCE PROTEIN NORA"/>
    <property type="match status" value="1"/>
</dbReference>
<organism evidence="8 9">
    <name type="scientific">Cytobacillus spartinae</name>
    <dbReference type="NCBI Taxonomy" id="3299023"/>
    <lineage>
        <taxon>Bacteria</taxon>
        <taxon>Bacillati</taxon>
        <taxon>Bacillota</taxon>
        <taxon>Bacilli</taxon>
        <taxon>Bacillales</taxon>
        <taxon>Bacillaceae</taxon>
        <taxon>Cytobacillus</taxon>
    </lineage>
</organism>
<protein>
    <submittedName>
        <fullName evidence="8">MFS transporter</fullName>
    </submittedName>
</protein>
<evidence type="ECO:0000313" key="9">
    <source>
        <dbReference type="Proteomes" id="UP001601059"/>
    </source>
</evidence>
<keyword evidence="9" id="KW-1185">Reference proteome</keyword>
<dbReference type="Gene3D" id="1.20.1250.20">
    <property type="entry name" value="MFS general substrate transporter like domains"/>
    <property type="match status" value="1"/>
</dbReference>
<dbReference type="CDD" id="cd17489">
    <property type="entry name" value="MFS_YfcJ_like"/>
    <property type="match status" value="1"/>
</dbReference>
<sequence>MEPAKEPIWTKDFLSISFVNMSVFITFYSLMTTLPIFVIYQLDGTEAQGGLVVTIMLLSAILIRPFSGNIIQRFGKRKILIVSTIAFAVTSLGYMMFDQFMSLMVLRFIHGLSFGLMTTVSSAIAADIVPNERKGEGLGYFTMFMNVAVVIGPFVGLTLIQMASFQLLFIVLNIVVLISVICAFLVKIPNTGDQNVKADEKRKVSIHDFFEVKVLPIALISALIAFSYSGVISFISVYAKEMGLEKVSGYFFLVFSITMLATRPYLGRLFDRRGPKIVILPCLLIFAGGYLLLSISHSPILFLVSAGIIGVGYGSLLPFLLSMSVQSVERNRNGHATATFFTLFDIGIAAGSFTLGIVVHYTGFSNLYIYLAGIIIMTTVIFFLYHNHIESIKNEPLSTTRSL</sequence>
<keyword evidence="2" id="KW-0813">Transport</keyword>
<evidence type="ECO:0000313" key="8">
    <source>
        <dbReference type="EMBL" id="MFE8699879.1"/>
    </source>
</evidence>
<keyword evidence="3 6" id="KW-0812">Transmembrane</keyword>
<keyword evidence="4 6" id="KW-1133">Transmembrane helix</keyword>
<accession>A0ABW6K816</accession>
<feature type="transmembrane region" description="Helical" evidence="6">
    <location>
        <begin position="301"/>
        <end position="321"/>
    </location>
</feature>
<feature type="transmembrane region" description="Helical" evidence="6">
    <location>
        <begin position="247"/>
        <end position="266"/>
    </location>
</feature>
<dbReference type="EMBL" id="JBIACK010000001">
    <property type="protein sequence ID" value="MFE8699879.1"/>
    <property type="molecule type" value="Genomic_DNA"/>
</dbReference>
<dbReference type="InterPro" id="IPR052714">
    <property type="entry name" value="MFS_Exporter"/>
</dbReference>
<feature type="transmembrane region" description="Helical" evidence="6">
    <location>
        <begin position="166"/>
        <end position="188"/>
    </location>
</feature>
<proteinExistence type="predicted"/>
<feature type="transmembrane region" description="Helical" evidence="6">
    <location>
        <begin position="48"/>
        <end position="67"/>
    </location>
</feature>
<evidence type="ECO:0000259" key="7">
    <source>
        <dbReference type="PROSITE" id="PS50850"/>
    </source>
</evidence>